<feature type="region of interest" description="Disordered" evidence="1">
    <location>
        <begin position="1"/>
        <end position="21"/>
    </location>
</feature>
<gene>
    <name evidence="2" type="ORF">B0H15DRAFT_487824</name>
</gene>
<evidence type="ECO:0000313" key="3">
    <source>
        <dbReference type="Proteomes" id="UP001222325"/>
    </source>
</evidence>
<dbReference type="EMBL" id="JARJCN010000056">
    <property type="protein sequence ID" value="KAJ7080179.1"/>
    <property type="molecule type" value="Genomic_DNA"/>
</dbReference>
<proteinExistence type="predicted"/>
<sequence>MQTPGSLVSQPPPSRRCSVHETKPALHHQRTICARHIGAGSQTPLLLFPKRFVRAHLRTLGLGCFRTCSCDRHGGGTVPTTSIRREPSAFPASSPCRATPSRGICMPAIASSGLHARARSAPIANARRFKRQRVNRQVHCPTPRTFVSAQHAPRPSMTERRCARVGPVEGRRPGAAARATRARNGSAALLGSLSRSLQRPGWSLPPTPGPFFRHPVGSKFKFTFGQLLVASRGRRGGDTGCGV</sequence>
<evidence type="ECO:0000256" key="1">
    <source>
        <dbReference type="SAM" id="MobiDB-lite"/>
    </source>
</evidence>
<comment type="caution">
    <text evidence="2">The sequence shown here is derived from an EMBL/GenBank/DDBJ whole genome shotgun (WGS) entry which is preliminary data.</text>
</comment>
<evidence type="ECO:0000313" key="2">
    <source>
        <dbReference type="EMBL" id="KAJ7080179.1"/>
    </source>
</evidence>
<protein>
    <submittedName>
        <fullName evidence="2">Uncharacterized protein</fullName>
    </submittedName>
</protein>
<dbReference type="AlphaFoldDB" id="A0AAD6TWM7"/>
<keyword evidence="3" id="KW-1185">Reference proteome</keyword>
<organism evidence="2 3">
    <name type="scientific">Mycena belliarum</name>
    <dbReference type="NCBI Taxonomy" id="1033014"/>
    <lineage>
        <taxon>Eukaryota</taxon>
        <taxon>Fungi</taxon>
        <taxon>Dikarya</taxon>
        <taxon>Basidiomycota</taxon>
        <taxon>Agaricomycotina</taxon>
        <taxon>Agaricomycetes</taxon>
        <taxon>Agaricomycetidae</taxon>
        <taxon>Agaricales</taxon>
        <taxon>Marasmiineae</taxon>
        <taxon>Mycenaceae</taxon>
        <taxon>Mycena</taxon>
    </lineage>
</organism>
<dbReference type="Proteomes" id="UP001222325">
    <property type="component" value="Unassembled WGS sequence"/>
</dbReference>
<reference evidence="2" key="1">
    <citation type="submission" date="2023-03" db="EMBL/GenBank/DDBJ databases">
        <title>Massive genome expansion in bonnet fungi (Mycena s.s.) driven by repeated elements and novel gene families across ecological guilds.</title>
        <authorList>
            <consortium name="Lawrence Berkeley National Laboratory"/>
            <person name="Harder C.B."/>
            <person name="Miyauchi S."/>
            <person name="Viragh M."/>
            <person name="Kuo A."/>
            <person name="Thoen E."/>
            <person name="Andreopoulos B."/>
            <person name="Lu D."/>
            <person name="Skrede I."/>
            <person name="Drula E."/>
            <person name="Henrissat B."/>
            <person name="Morin E."/>
            <person name="Kohler A."/>
            <person name="Barry K."/>
            <person name="LaButti K."/>
            <person name="Morin E."/>
            <person name="Salamov A."/>
            <person name="Lipzen A."/>
            <person name="Mereny Z."/>
            <person name="Hegedus B."/>
            <person name="Baldrian P."/>
            <person name="Stursova M."/>
            <person name="Weitz H."/>
            <person name="Taylor A."/>
            <person name="Grigoriev I.V."/>
            <person name="Nagy L.G."/>
            <person name="Martin F."/>
            <person name="Kauserud H."/>
        </authorList>
    </citation>
    <scope>NUCLEOTIDE SEQUENCE</scope>
    <source>
        <strain evidence="2">CBHHK173m</strain>
    </source>
</reference>
<name>A0AAD6TWM7_9AGAR</name>
<accession>A0AAD6TWM7</accession>